<gene>
    <name evidence="11" type="ORF">G3I58_32110</name>
</gene>
<dbReference type="GO" id="GO:0005886">
    <property type="term" value="C:plasma membrane"/>
    <property type="evidence" value="ECO:0007669"/>
    <property type="project" value="UniProtKB-SubCell"/>
</dbReference>
<reference evidence="11 12" key="1">
    <citation type="submission" date="2020-01" db="EMBL/GenBank/DDBJ databases">
        <title>Insect and environment-associated Actinomycetes.</title>
        <authorList>
            <person name="Currrie C."/>
            <person name="Chevrette M."/>
            <person name="Carlson C."/>
            <person name="Stubbendieck R."/>
            <person name="Wendt-Pienkowski E."/>
        </authorList>
    </citation>
    <scope>NUCLEOTIDE SEQUENCE [LARGE SCALE GENOMIC DNA]</scope>
    <source>
        <strain evidence="11 12">SID7903</strain>
    </source>
</reference>
<evidence type="ECO:0000313" key="11">
    <source>
        <dbReference type="EMBL" id="NEC02584.1"/>
    </source>
</evidence>
<keyword evidence="5 9" id="KW-1133">Transmembrane helix</keyword>
<feature type="domain" description="Major facilitator superfamily (MFS) profile" evidence="10">
    <location>
        <begin position="40"/>
        <end position="155"/>
    </location>
</feature>
<dbReference type="GO" id="GO:0022857">
    <property type="term" value="F:transmembrane transporter activity"/>
    <property type="evidence" value="ECO:0007669"/>
    <property type="project" value="InterPro"/>
</dbReference>
<keyword evidence="7" id="KW-0046">Antibiotic resistance</keyword>
<evidence type="ECO:0000256" key="5">
    <source>
        <dbReference type="ARBA" id="ARBA00022989"/>
    </source>
</evidence>
<comment type="caution">
    <text evidence="11">The sequence shown here is derived from an EMBL/GenBank/DDBJ whole genome shotgun (WGS) entry which is preliminary data.</text>
</comment>
<dbReference type="InterPro" id="IPR011701">
    <property type="entry name" value="MFS"/>
</dbReference>
<evidence type="ECO:0000256" key="7">
    <source>
        <dbReference type="ARBA" id="ARBA00023251"/>
    </source>
</evidence>
<comment type="subcellular location">
    <subcellularLocation>
        <location evidence="1">Cell membrane</location>
        <topology evidence="1">Multi-pass membrane protein</topology>
    </subcellularLocation>
</comment>
<dbReference type="RefSeq" id="WP_164270161.1">
    <property type="nucleotide sequence ID" value="NZ_JAAGMS010000351.1"/>
</dbReference>
<evidence type="ECO:0000256" key="8">
    <source>
        <dbReference type="SAM" id="MobiDB-lite"/>
    </source>
</evidence>
<evidence type="ECO:0000256" key="1">
    <source>
        <dbReference type="ARBA" id="ARBA00004651"/>
    </source>
</evidence>
<evidence type="ECO:0000256" key="3">
    <source>
        <dbReference type="ARBA" id="ARBA00022475"/>
    </source>
</evidence>
<keyword evidence="3" id="KW-1003">Cell membrane</keyword>
<dbReference type="Pfam" id="PF07690">
    <property type="entry name" value="MFS_1"/>
    <property type="match status" value="1"/>
</dbReference>
<dbReference type="Gene3D" id="1.20.1720.10">
    <property type="entry name" value="Multidrug resistance protein D"/>
    <property type="match status" value="1"/>
</dbReference>
<dbReference type="SUPFAM" id="SSF103473">
    <property type="entry name" value="MFS general substrate transporter"/>
    <property type="match status" value="1"/>
</dbReference>
<keyword evidence="2" id="KW-0813">Transport</keyword>
<sequence length="155" mass="15231">MGGAEKNGTGRNGTGRDGAGRDGGGAAGAPGAGERHARWLLVVALTVQFLVSLDMSVVNVALPDIRSDLGFGGDGLLWVVNAYALAFGGLLMLGGRLADLAGPRRVLTAGLVLFGLASLAGGLAWSPGSLVAARAVQGVGAAALAPVAFALITLA</sequence>
<evidence type="ECO:0000256" key="2">
    <source>
        <dbReference type="ARBA" id="ARBA00022448"/>
    </source>
</evidence>
<evidence type="ECO:0000259" key="10">
    <source>
        <dbReference type="PROSITE" id="PS50850"/>
    </source>
</evidence>
<evidence type="ECO:0000256" key="9">
    <source>
        <dbReference type="SAM" id="Phobius"/>
    </source>
</evidence>
<dbReference type="EMBL" id="JAAGMS010000351">
    <property type="protein sequence ID" value="NEC02584.1"/>
    <property type="molecule type" value="Genomic_DNA"/>
</dbReference>
<evidence type="ECO:0000256" key="4">
    <source>
        <dbReference type="ARBA" id="ARBA00022692"/>
    </source>
</evidence>
<feature type="transmembrane region" description="Helical" evidence="9">
    <location>
        <begin position="131"/>
        <end position="154"/>
    </location>
</feature>
<feature type="region of interest" description="Disordered" evidence="8">
    <location>
        <begin position="1"/>
        <end position="30"/>
    </location>
</feature>
<proteinExistence type="predicted"/>
<dbReference type="Proteomes" id="UP000470951">
    <property type="component" value="Unassembled WGS sequence"/>
</dbReference>
<dbReference type="AlphaFoldDB" id="A0A7K3RK88"/>
<dbReference type="PROSITE" id="PS50850">
    <property type="entry name" value="MFS"/>
    <property type="match status" value="1"/>
</dbReference>
<accession>A0A7K3RK88</accession>
<evidence type="ECO:0000256" key="6">
    <source>
        <dbReference type="ARBA" id="ARBA00023136"/>
    </source>
</evidence>
<dbReference type="GO" id="GO:0046677">
    <property type="term" value="P:response to antibiotic"/>
    <property type="evidence" value="ECO:0007669"/>
    <property type="project" value="UniProtKB-KW"/>
</dbReference>
<organism evidence="11 12">
    <name type="scientific">Streptomyces anulatus</name>
    <name type="common">Streptomyces chrysomallus</name>
    <dbReference type="NCBI Taxonomy" id="1892"/>
    <lineage>
        <taxon>Bacteria</taxon>
        <taxon>Bacillati</taxon>
        <taxon>Actinomycetota</taxon>
        <taxon>Actinomycetes</taxon>
        <taxon>Kitasatosporales</taxon>
        <taxon>Streptomycetaceae</taxon>
        <taxon>Streptomyces</taxon>
    </lineage>
</organism>
<feature type="transmembrane region" description="Helical" evidence="9">
    <location>
        <begin position="75"/>
        <end position="94"/>
    </location>
</feature>
<protein>
    <submittedName>
        <fullName evidence="11">MFS transporter</fullName>
    </submittedName>
</protein>
<feature type="transmembrane region" description="Helical" evidence="9">
    <location>
        <begin position="39"/>
        <end position="63"/>
    </location>
</feature>
<keyword evidence="6 9" id="KW-0472">Membrane</keyword>
<keyword evidence="4 9" id="KW-0812">Transmembrane</keyword>
<dbReference type="PANTHER" id="PTHR42718:SF46">
    <property type="entry name" value="BLR6921 PROTEIN"/>
    <property type="match status" value="1"/>
</dbReference>
<feature type="transmembrane region" description="Helical" evidence="9">
    <location>
        <begin position="106"/>
        <end position="125"/>
    </location>
</feature>
<evidence type="ECO:0000313" key="12">
    <source>
        <dbReference type="Proteomes" id="UP000470951"/>
    </source>
</evidence>
<name>A0A7K3RK88_STRAQ</name>
<dbReference type="PANTHER" id="PTHR42718">
    <property type="entry name" value="MAJOR FACILITATOR SUPERFAMILY MULTIDRUG TRANSPORTER MFSC"/>
    <property type="match status" value="1"/>
</dbReference>
<dbReference type="InterPro" id="IPR036259">
    <property type="entry name" value="MFS_trans_sf"/>
</dbReference>
<dbReference type="InterPro" id="IPR020846">
    <property type="entry name" value="MFS_dom"/>
</dbReference>
<feature type="non-terminal residue" evidence="11">
    <location>
        <position position="155"/>
    </location>
</feature>